<evidence type="ECO:0000313" key="2">
    <source>
        <dbReference type="Proteomes" id="UP001062846"/>
    </source>
</evidence>
<dbReference type="EMBL" id="CM046395">
    <property type="protein sequence ID" value="KAI8541112.1"/>
    <property type="molecule type" value="Genomic_DNA"/>
</dbReference>
<name>A0ACC0MKS8_RHOML</name>
<organism evidence="1 2">
    <name type="scientific">Rhododendron molle</name>
    <name type="common">Chinese azalea</name>
    <name type="synonym">Azalea mollis</name>
    <dbReference type="NCBI Taxonomy" id="49168"/>
    <lineage>
        <taxon>Eukaryota</taxon>
        <taxon>Viridiplantae</taxon>
        <taxon>Streptophyta</taxon>
        <taxon>Embryophyta</taxon>
        <taxon>Tracheophyta</taxon>
        <taxon>Spermatophyta</taxon>
        <taxon>Magnoliopsida</taxon>
        <taxon>eudicotyledons</taxon>
        <taxon>Gunneridae</taxon>
        <taxon>Pentapetalae</taxon>
        <taxon>asterids</taxon>
        <taxon>Ericales</taxon>
        <taxon>Ericaceae</taxon>
        <taxon>Ericoideae</taxon>
        <taxon>Rhodoreae</taxon>
        <taxon>Rhododendron</taxon>
    </lineage>
</organism>
<proteinExistence type="predicted"/>
<keyword evidence="2" id="KW-1185">Reference proteome</keyword>
<dbReference type="Proteomes" id="UP001062846">
    <property type="component" value="Chromosome 8"/>
</dbReference>
<gene>
    <name evidence="1" type="ORF">RHMOL_Rhmol08G0037100</name>
</gene>
<protein>
    <submittedName>
        <fullName evidence="1">Uncharacterized protein</fullName>
    </submittedName>
</protein>
<comment type="caution">
    <text evidence="1">The sequence shown here is derived from an EMBL/GenBank/DDBJ whole genome shotgun (WGS) entry which is preliminary data.</text>
</comment>
<reference evidence="1" key="1">
    <citation type="submission" date="2022-02" db="EMBL/GenBank/DDBJ databases">
        <title>Plant Genome Project.</title>
        <authorList>
            <person name="Zhang R.-G."/>
        </authorList>
    </citation>
    <scope>NUCLEOTIDE SEQUENCE</scope>
    <source>
        <strain evidence="1">AT1</strain>
    </source>
</reference>
<accession>A0ACC0MKS8</accession>
<sequence>MRNPGDFKGIELSKVDQSLLSLELTILVEARAQEQKAFYFTCPVAVVFDCCESCDTPVVMLFAAALC</sequence>
<evidence type="ECO:0000313" key="1">
    <source>
        <dbReference type="EMBL" id="KAI8541112.1"/>
    </source>
</evidence>